<comment type="caution">
    <text evidence="7">The sequence shown here is derived from an EMBL/GenBank/DDBJ whole genome shotgun (WGS) entry which is preliminary data.</text>
</comment>
<accession>A0A845QK06</accession>
<dbReference type="Proteomes" id="UP000446866">
    <property type="component" value="Unassembled WGS sequence"/>
</dbReference>
<feature type="disulfide bond" description="Redox-active" evidence="6">
    <location>
        <begin position="283"/>
        <end position="286"/>
    </location>
</feature>
<proteinExistence type="inferred from homology"/>
<dbReference type="GO" id="GO:0005737">
    <property type="term" value="C:cytoplasm"/>
    <property type="evidence" value="ECO:0007669"/>
    <property type="project" value="UniProtKB-SubCell"/>
</dbReference>
<evidence type="ECO:0000256" key="2">
    <source>
        <dbReference type="ARBA" id="ARBA00022833"/>
    </source>
</evidence>
<evidence type="ECO:0000256" key="5">
    <source>
        <dbReference type="ARBA" id="ARBA00023284"/>
    </source>
</evidence>
<keyword evidence="3 6" id="KW-1015">Disulfide bond</keyword>
<dbReference type="EMBL" id="QXWK01000011">
    <property type="protein sequence ID" value="NBH61375.1"/>
    <property type="molecule type" value="Genomic_DNA"/>
</dbReference>
<dbReference type="GO" id="GO:0051082">
    <property type="term" value="F:unfolded protein binding"/>
    <property type="evidence" value="ECO:0007669"/>
    <property type="project" value="UniProtKB-UniRule"/>
</dbReference>
<keyword evidence="4 6" id="KW-0143">Chaperone</keyword>
<keyword evidence="8" id="KW-1185">Reference proteome</keyword>
<name>A0A845QK06_9FIRM</name>
<dbReference type="PANTHER" id="PTHR30111:SF1">
    <property type="entry name" value="33 KDA CHAPERONIN"/>
    <property type="match status" value="1"/>
</dbReference>
<dbReference type="SUPFAM" id="SSF64397">
    <property type="entry name" value="Hsp33 domain"/>
    <property type="match status" value="1"/>
</dbReference>
<reference evidence="7 8" key="1">
    <citation type="submission" date="2018-08" db="EMBL/GenBank/DDBJ databases">
        <title>Murine metabolic-syndrome-specific gut microbial biobank.</title>
        <authorList>
            <person name="Liu C."/>
        </authorList>
    </citation>
    <scope>NUCLEOTIDE SEQUENCE [LARGE SCALE GENOMIC DNA]</scope>
    <source>
        <strain evidence="7 8">28</strain>
    </source>
</reference>
<evidence type="ECO:0000256" key="3">
    <source>
        <dbReference type="ARBA" id="ARBA00023157"/>
    </source>
</evidence>
<dbReference type="GO" id="GO:0042026">
    <property type="term" value="P:protein refolding"/>
    <property type="evidence" value="ECO:0007669"/>
    <property type="project" value="TreeGrafter"/>
</dbReference>
<dbReference type="PANTHER" id="PTHR30111">
    <property type="entry name" value="33 KDA CHAPERONIN"/>
    <property type="match status" value="1"/>
</dbReference>
<evidence type="ECO:0000256" key="1">
    <source>
        <dbReference type="ARBA" id="ARBA00022490"/>
    </source>
</evidence>
<dbReference type="Gene3D" id="3.55.30.10">
    <property type="entry name" value="Hsp33 domain"/>
    <property type="match status" value="1"/>
</dbReference>
<comment type="subcellular location">
    <subcellularLocation>
        <location evidence="6">Cytoplasm</location>
    </subcellularLocation>
</comment>
<dbReference type="RefSeq" id="WP_160201657.1">
    <property type="nucleotide sequence ID" value="NZ_QXWK01000011.1"/>
</dbReference>
<organism evidence="7 8">
    <name type="scientific">Anaerotruncus colihominis</name>
    <dbReference type="NCBI Taxonomy" id="169435"/>
    <lineage>
        <taxon>Bacteria</taxon>
        <taxon>Bacillati</taxon>
        <taxon>Bacillota</taxon>
        <taxon>Clostridia</taxon>
        <taxon>Eubacteriales</taxon>
        <taxon>Oscillospiraceae</taxon>
        <taxon>Anaerotruncus</taxon>
    </lineage>
</organism>
<dbReference type="HAMAP" id="MF_00117">
    <property type="entry name" value="HslO"/>
    <property type="match status" value="1"/>
</dbReference>
<gene>
    <name evidence="6 7" type="primary">hslO</name>
    <name evidence="7" type="ORF">D0435_06885</name>
</gene>
<dbReference type="InterPro" id="IPR016154">
    <property type="entry name" value="Heat_shock_Hsp33_C"/>
</dbReference>
<sequence length="304" mass="33510">MSKVITAIDKSGSYSVSLTITTDMVEEARKIHNTTPLATAALGRVLTGAGLMSLDLKNEENKLTVQFKGDGPARQILATAYGDGRVKGYISNPDVELPLRADGHLDVGASLGVGDLTVIKDLGMKEPYVGTIALVSGEIADDLTAYHYISEQQNASVALGVKISRERKVLCAGGMIIKMLPGALEESVTALEDMIGKMPPMTTSIEKVMVRSAGKTEEGIVLDLLEEIFKDMPEELMPDKTETREIRWECDCSEERLEQILMTIGRKDLREIIDEDGQAELVCQFCEKKYFFDKAHLERIYEQM</sequence>
<keyword evidence="2 6" id="KW-0862">Zinc</keyword>
<dbReference type="InterPro" id="IPR016153">
    <property type="entry name" value="Heat_shock_Hsp33_N"/>
</dbReference>
<feature type="disulfide bond" description="Redox-active" evidence="6">
    <location>
        <begin position="250"/>
        <end position="252"/>
    </location>
</feature>
<dbReference type="GO" id="GO:0044183">
    <property type="term" value="F:protein folding chaperone"/>
    <property type="evidence" value="ECO:0007669"/>
    <property type="project" value="TreeGrafter"/>
</dbReference>
<evidence type="ECO:0000313" key="7">
    <source>
        <dbReference type="EMBL" id="NBH61375.1"/>
    </source>
</evidence>
<keyword evidence="5 6" id="KW-0676">Redox-active center</keyword>
<evidence type="ECO:0000313" key="8">
    <source>
        <dbReference type="Proteomes" id="UP000446866"/>
    </source>
</evidence>
<evidence type="ECO:0000256" key="4">
    <source>
        <dbReference type="ARBA" id="ARBA00023186"/>
    </source>
</evidence>
<dbReference type="Gene3D" id="3.90.1280.10">
    <property type="entry name" value="HSP33 redox switch-like"/>
    <property type="match status" value="1"/>
</dbReference>
<protein>
    <recommendedName>
        <fullName evidence="6">33 kDa chaperonin</fullName>
    </recommendedName>
    <alternativeName>
        <fullName evidence="6">Heat shock protein 33 homolog</fullName>
        <shortName evidence="6">HSP33</shortName>
    </alternativeName>
</protein>
<dbReference type="InterPro" id="IPR000397">
    <property type="entry name" value="Heat_shock_Hsp33"/>
</dbReference>
<dbReference type="PIRSF" id="PIRSF005261">
    <property type="entry name" value="Heat_shock_Hsp33"/>
    <property type="match status" value="1"/>
</dbReference>
<dbReference type="Pfam" id="PF01430">
    <property type="entry name" value="HSP33"/>
    <property type="match status" value="1"/>
</dbReference>
<keyword evidence="1 6" id="KW-0963">Cytoplasm</keyword>
<dbReference type="NCBIfam" id="NF001033">
    <property type="entry name" value="PRK00114.1"/>
    <property type="match status" value="1"/>
</dbReference>
<comment type="PTM">
    <text evidence="6">Under oxidizing conditions two disulfide bonds are formed involving the reactive cysteines. Under reducing conditions zinc is bound to the reactive cysteines and the protein is inactive.</text>
</comment>
<dbReference type="SUPFAM" id="SSF118352">
    <property type="entry name" value="HSP33 redox switch-like"/>
    <property type="match status" value="1"/>
</dbReference>
<dbReference type="AlphaFoldDB" id="A0A845QK06"/>
<comment type="similarity">
    <text evidence="6">Belongs to the HSP33 family.</text>
</comment>
<comment type="function">
    <text evidence="6">Redox regulated molecular chaperone. Protects both thermally unfolding and oxidatively damaged proteins from irreversible aggregation. Plays an important role in the bacterial defense system toward oxidative stress.</text>
</comment>
<evidence type="ECO:0000256" key="6">
    <source>
        <dbReference type="HAMAP-Rule" id="MF_00117"/>
    </source>
</evidence>
<dbReference type="CDD" id="cd00498">
    <property type="entry name" value="Hsp33"/>
    <property type="match status" value="1"/>
</dbReference>